<dbReference type="EMBL" id="ML179648">
    <property type="protein sequence ID" value="THU83662.1"/>
    <property type="molecule type" value="Genomic_DNA"/>
</dbReference>
<feature type="non-terminal residue" evidence="2">
    <location>
        <position position="230"/>
    </location>
</feature>
<sequence>MDKEEVGTRIEGSRTTKTRKCRRVRARVVGGRRWIWKTRRVTRANSKGGGHAPPSREVSSQLHTVEQTDVNHEHVAEEQTYPVNAVEADIPETFGTEIPTENLADDPNVFTRKTDPFNPRRVQAIVEAIEIGADLSPEQRQEVEDELKSFADVFALSVGEVLVAEGGIHKLNIPEGARFSKSPKPRNYSPPQREYLYNKLDEMAAADIIERVPPDMVKCVSPITLAKKAH</sequence>
<reference evidence="2 3" key="1">
    <citation type="journal article" date="2019" name="Nat. Ecol. Evol.">
        <title>Megaphylogeny resolves global patterns of mushroom evolution.</title>
        <authorList>
            <person name="Varga T."/>
            <person name="Krizsan K."/>
            <person name="Foldi C."/>
            <person name="Dima B."/>
            <person name="Sanchez-Garcia M."/>
            <person name="Sanchez-Ramirez S."/>
            <person name="Szollosi G.J."/>
            <person name="Szarkandi J.G."/>
            <person name="Papp V."/>
            <person name="Albert L."/>
            <person name="Andreopoulos W."/>
            <person name="Angelini C."/>
            <person name="Antonin V."/>
            <person name="Barry K.W."/>
            <person name="Bougher N.L."/>
            <person name="Buchanan P."/>
            <person name="Buyck B."/>
            <person name="Bense V."/>
            <person name="Catcheside P."/>
            <person name="Chovatia M."/>
            <person name="Cooper J."/>
            <person name="Damon W."/>
            <person name="Desjardin D."/>
            <person name="Finy P."/>
            <person name="Geml J."/>
            <person name="Haridas S."/>
            <person name="Hughes K."/>
            <person name="Justo A."/>
            <person name="Karasinski D."/>
            <person name="Kautmanova I."/>
            <person name="Kiss B."/>
            <person name="Kocsube S."/>
            <person name="Kotiranta H."/>
            <person name="LaButti K.M."/>
            <person name="Lechner B.E."/>
            <person name="Liimatainen K."/>
            <person name="Lipzen A."/>
            <person name="Lukacs Z."/>
            <person name="Mihaltcheva S."/>
            <person name="Morgado L.N."/>
            <person name="Niskanen T."/>
            <person name="Noordeloos M.E."/>
            <person name="Ohm R.A."/>
            <person name="Ortiz-Santana B."/>
            <person name="Ovrebo C."/>
            <person name="Racz N."/>
            <person name="Riley R."/>
            <person name="Savchenko A."/>
            <person name="Shiryaev A."/>
            <person name="Soop K."/>
            <person name="Spirin V."/>
            <person name="Szebenyi C."/>
            <person name="Tomsovsky M."/>
            <person name="Tulloss R.E."/>
            <person name="Uehling J."/>
            <person name="Grigoriev I.V."/>
            <person name="Vagvolgyi C."/>
            <person name="Papp T."/>
            <person name="Martin F.M."/>
            <person name="Miettinen O."/>
            <person name="Hibbett D.S."/>
            <person name="Nagy L.G."/>
        </authorList>
    </citation>
    <scope>NUCLEOTIDE SEQUENCE [LARGE SCALE GENOMIC DNA]</scope>
    <source>
        <strain evidence="2 3">CBS 962.96</strain>
    </source>
</reference>
<dbReference type="OrthoDB" id="3363652at2759"/>
<feature type="compositionally biased region" description="Basic and acidic residues" evidence="1">
    <location>
        <begin position="1"/>
        <end position="14"/>
    </location>
</feature>
<feature type="region of interest" description="Disordered" evidence="1">
    <location>
        <begin position="1"/>
        <end position="20"/>
    </location>
</feature>
<feature type="region of interest" description="Disordered" evidence="1">
    <location>
        <begin position="39"/>
        <end position="61"/>
    </location>
</feature>
<dbReference type="AlphaFoldDB" id="A0A4S8L506"/>
<organism evidence="2 3">
    <name type="scientific">Dendrothele bispora (strain CBS 962.96)</name>
    <dbReference type="NCBI Taxonomy" id="1314807"/>
    <lineage>
        <taxon>Eukaryota</taxon>
        <taxon>Fungi</taxon>
        <taxon>Dikarya</taxon>
        <taxon>Basidiomycota</taxon>
        <taxon>Agaricomycotina</taxon>
        <taxon>Agaricomycetes</taxon>
        <taxon>Agaricomycetidae</taxon>
        <taxon>Agaricales</taxon>
        <taxon>Agaricales incertae sedis</taxon>
        <taxon>Dendrothele</taxon>
    </lineage>
</organism>
<proteinExistence type="predicted"/>
<dbReference type="Proteomes" id="UP000297245">
    <property type="component" value="Unassembled WGS sequence"/>
</dbReference>
<evidence type="ECO:0000313" key="2">
    <source>
        <dbReference type="EMBL" id="THU83662.1"/>
    </source>
</evidence>
<evidence type="ECO:0000313" key="3">
    <source>
        <dbReference type="Proteomes" id="UP000297245"/>
    </source>
</evidence>
<accession>A0A4S8L506</accession>
<protein>
    <submittedName>
        <fullName evidence="2">Uncharacterized protein</fullName>
    </submittedName>
</protein>
<evidence type="ECO:0000256" key="1">
    <source>
        <dbReference type="SAM" id="MobiDB-lite"/>
    </source>
</evidence>
<gene>
    <name evidence="2" type="ORF">K435DRAFT_689093</name>
</gene>
<name>A0A4S8L506_DENBC</name>
<keyword evidence="3" id="KW-1185">Reference proteome</keyword>